<protein>
    <submittedName>
        <fullName evidence="1">Uncharacterized protein</fullName>
    </submittedName>
</protein>
<name>A0ACB6QVL9_9PLEO</name>
<organism evidence="1 2">
    <name type="scientific">Lindgomyces ingoldianus</name>
    <dbReference type="NCBI Taxonomy" id="673940"/>
    <lineage>
        <taxon>Eukaryota</taxon>
        <taxon>Fungi</taxon>
        <taxon>Dikarya</taxon>
        <taxon>Ascomycota</taxon>
        <taxon>Pezizomycotina</taxon>
        <taxon>Dothideomycetes</taxon>
        <taxon>Pleosporomycetidae</taxon>
        <taxon>Pleosporales</taxon>
        <taxon>Lindgomycetaceae</taxon>
        <taxon>Lindgomyces</taxon>
    </lineage>
</organism>
<evidence type="ECO:0000313" key="2">
    <source>
        <dbReference type="Proteomes" id="UP000799755"/>
    </source>
</evidence>
<comment type="caution">
    <text evidence="1">The sequence shown here is derived from an EMBL/GenBank/DDBJ whole genome shotgun (WGS) entry which is preliminary data.</text>
</comment>
<dbReference type="EMBL" id="MU003506">
    <property type="protein sequence ID" value="KAF2471059.1"/>
    <property type="molecule type" value="Genomic_DNA"/>
</dbReference>
<dbReference type="Proteomes" id="UP000799755">
    <property type="component" value="Unassembled WGS sequence"/>
</dbReference>
<sequence length="536" mass="57779">MEYEPHRYSHGPSLGIHTIQPSTHYYLHARNAPLAMSHASRVDPRGLGGPIGGQRSRGNMGLDEGTTESGQTRRRIAVACARCRKRKIRCSGDPGNGTGCQNCRSSGIDLNQCQFHRVGSQNAADVITNLNVAQGLASMANSNNMIPIYNAVSSAIYPRALPAGHYPHINTKSVFPQAWTIPYPEETSPVEAYGLDSSNAYLPNQNTVPNLYGDSYRWNHANQKVLYSGSNPYLEQEASVHSSYTPACLPYPSASNIRATVKTESLSPLSMTSLQSTLPITLPERPHPRQVQISESAAPQRQLPMPQPNPASTSRNAVDQLQDQRLRPAPVVNGSSHSATGAYTPKASMVWNVDGARSDVQGAASGETTSTELSEQLSPPKDYTSSASAAEGAMGYVPVTTSVHNETSSATSTPQQQISFSAAPLFESMVAPTPSATYSNFRNYTLPTSSSTDALAMLARQPSQTSFYSFSTDNDAKRNSLSDASSEATLVSGQRYAPLGLPQPQNAGNMNGLRRNSFETRVPIHHVSMSNLNRSY</sequence>
<keyword evidence="2" id="KW-1185">Reference proteome</keyword>
<reference evidence="1" key="1">
    <citation type="journal article" date="2020" name="Stud. Mycol.">
        <title>101 Dothideomycetes genomes: a test case for predicting lifestyles and emergence of pathogens.</title>
        <authorList>
            <person name="Haridas S."/>
            <person name="Albert R."/>
            <person name="Binder M."/>
            <person name="Bloem J."/>
            <person name="Labutti K."/>
            <person name="Salamov A."/>
            <person name="Andreopoulos B."/>
            <person name="Baker S."/>
            <person name="Barry K."/>
            <person name="Bills G."/>
            <person name="Bluhm B."/>
            <person name="Cannon C."/>
            <person name="Castanera R."/>
            <person name="Culley D."/>
            <person name="Daum C."/>
            <person name="Ezra D."/>
            <person name="Gonzalez J."/>
            <person name="Henrissat B."/>
            <person name="Kuo A."/>
            <person name="Liang C."/>
            <person name="Lipzen A."/>
            <person name="Lutzoni F."/>
            <person name="Magnuson J."/>
            <person name="Mondo S."/>
            <person name="Nolan M."/>
            <person name="Ohm R."/>
            <person name="Pangilinan J."/>
            <person name="Park H.-J."/>
            <person name="Ramirez L."/>
            <person name="Alfaro M."/>
            <person name="Sun H."/>
            <person name="Tritt A."/>
            <person name="Yoshinaga Y."/>
            <person name="Zwiers L.-H."/>
            <person name="Turgeon B."/>
            <person name="Goodwin S."/>
            <person name="Spatafora J."/>
            <person name="Crous P."/>
            <person name="Grigoriev I."/>
        </authorList>
    </citation>
    <scope>NUCLEOTIDE SEQUENCE</scope>
    <source>
        <strain evidence="1">ATCC 200398</strain>
    </source>
</reference>
<gene>
    <name evidence="1" type="ORF">BDR25DRAFT_286461</name>
</gene>
<accession>A0ACB6QVL9</accession>
<proteinExistence type="predicted"/>
<evidence type="ECO:0000313" key="1">
    <source>
        <dbReference type="EMBL" id="KAF2471059.1"/>
    </source>
</evidence>